<dbReference type="Proteomes" id="UP000531561">
    <property type="component" value="Unassembled WGS sequence"/>
</dbReference>
<reference evidence="1 2" key="1">
    <citation type="journal article" date="2020" name="Phytopathology">
        <title>A high-quality genome resource of Botrytis fragariae, a new and rapidly spreading fungal pathogen causing strawberry gray mold in the U.S.A.</title>
        <authorList>
            <person name="Wu Y."/>
            <person name="Saski C.A."/>
            <person name="Schnabel G."/>
            <person name="Xiao S."/>
            <person name="Hu M."/>
        </authorList>
    </citation>
    <scope>NUCLEOTIDE SEQUENCE [LARGE SCALE GENOMIC DNA]</scope>
    <source>
        <strain evidence="1 2">BVB16</strain>
    </source>
</reference>
<evidence type="ECO:0000313" key="2">
    <source>
        <dbReference type="Proteomes" id="UP000531561"/>
    </source>
</evidence>
<comment type="caution">
    <text evidence="1">The sequence shown here is derived from an EMBL/GenBank/DDBJ whole genome shotgun (WGS) entry which is preliminary data.</text>
</comment>
<proteinExistence type="predicted"/>
<gene>
    <name evidence="1" type="ORF">Bfra_012191</name>
</gene>
<evidence type="ECO:0000313" key="1">
    <source>
        <dbReference type="EMBL" id="KAF5868545.1"/>
    </source>
</evidence>
<keyword evidence="2" id="KW-1185">Reference proteome</keyword>
<dbReference type="OrthoDB" id="3551271at2759"/>
<protein>
    <submittedName>
        <fullName evidence="1">Uncharacterized protein</fullName>
    </submittedName>
</protein>
<dbReference type="GeneID" id="59266202"/>
<dbReference type="EMBL" id="JABFCT010000021">
    <property type="protein sequence ID" value="KAF5868545.1"/>
    <property type="molecule type" value="Genomic_DNA"/>
</dbReference>
<accession>A0A8H6EE32</accession>
<name>A0A8H6EE32_9HELO</name>
<organism evidence="1 2">
    <name type="scientific">Botrytis fragariae</name>
    <dbReference type="NCBI Taxonomy" id="1964551"/>
    <lineage>
        <taxon>Eukaryota</taxon>
        <taxon>Fungi</taxon>
        <taxon>Dikarya</taxon>
        <taxon>Ascomycota</taxon>
        <taxon>Pezizomycotina</taxon>
        <taxon>Leotiomycetes</taxon>
        <taxon>Helotiales</taxon>
        <taxon>Sclerotiniaceae</taxon>
        <taxon>Botrytis</taxon>
    </lineage>
</organism>
<sequence>MSTDSSSGSMRKIEKSALSEVEKPQQEIWYLLFETVFFHAATFVSVGTETWNIFSQFTFRKLSMTYILPSANCGPHFLNPSMAKRPFEYLLENRLAQLLQCLGCDLHRVCIIRKTLMFICNQRVSGIADSIGIQPLLNHIYSTGKKVVLMSRGKSKNSDRVYRSYFCFPVETEERNQVYAPLKIPIYIYGISESFDARNHGDIFEIVGQAFKVKDDQMLRAVMEDLSCKADDMVLMRNNVHDTESMTLDGILLVDIQTVGTRPPTLYSTHEMRYGVNSHTTLTRILAGDLDVL</sequence>
<dbReference type="RefSeq" id="XP_037187494.1">
    <property type="nucleotide sequence ID" value="XM_037342510.1"/>
</dbReference>
<dbReference type="AlphaFoldDB" id="A0A8H6EE32"/>